<feature type="repeat" description="ANK" evidence="3">
    <location>
        <begin position="54"/>
        <end position="82"/>
    </location>
</feature>
<dbReference type="PANTHER" id="PTHR24171">
    <property type="entry name" value="ANKYRIN REPEAT DOMAIN-CONTAINING PROTEIN 39-RELATED"/>
    <property type="match status" value="1"/>
</dbReference>
<keyword evidence="1" id="KW-0677">Repeat</keyword>
<dbReference type="PROSITE" id="PS50297">
    <property type="entry name" value="ANK_REP_REGION"/>
    <property type="match status" value="1"/>
</dbReference>
<evidence type="ECO:0000256" key="1">
    <source>
        <dbReference type="ARBA" id="ARBA00022737"/>
    </source>
</evidence>
<protein>
    <submittedName>
        <fullName evidence="4">Ankyrin repeat domain-containing protein</fullName>
    </submittedName>
</protein>
<gene>
    <name evidence="4" type="ORF">NX722_15800</name>
</gene>
<evidence type="ECO:0000256" key="3">
    <source>
        <dbReference type="PROSITE-ProRule" id="PRU00023"/>
    </source>
</evidence>
<reference evidence="4 5" key="1">
    <citation type="submission" date="2022-10" db="EMBL/GenBank/DDBJ databases">
        <title>High-quality genome sequences of two octocoral-associated bacteria, Endozoicomonas euniceicola EF212 and Endozoicomonas gorgoniicola PS125.</title>
        <authorList>
            <person name="Chiou Y.-J."/>
            <person name="Chen Y.-H."/>
        </authorList>
    </citation>
    <scope>NUCLEOTIDE SEQUENCE [LARGE SCALE GENOMIC DNA]</scope>
    <source>
        <strain evidence="4 5">PS125</strain>
    </source>
</reference>
<feature type="repeat" description="ANK" evidence="3">
    <location>
        <begin position="20"/>
        <end position="52"/>
    </location>
</feature>
<accession>A0ABT3MYH9</accession>
<dbReference type="RefSeq" id="WP_262563792.1">
    <property type="nucleotide sequence ID" value="NZ_JAPFCC010000001.1"/>
</dbReference>
<dbReference type="InterPro" id="IPR036770">
    <property type="entry name" value="Ankyrin_rpt-contain_sf"/>
</dbReference>
<evidence type="ECO:0000256" key="2">
    <source>
        <dbReference type="ARBA" id="ARBA00023043"/>
    </source>
</evidence>
<evidence type="ECO:0000313" key="4">
    <source>
        <dbReference type="EMBL" id="MCW7554054.1"/>
    </source>
</evidence>
<keyword evidence="2 3" id="KW-0040">ANK repeat</keyword>
<keyword evidence="5" id="KW-1185">Reference proteome</keyword>
<dbReference type="Gene3D" id="1.25.40.20">
    <property type="entry name" value="Ankyrin repeat-containing domain"/>
    <property type="match status" value="1"/>
</dbReference>
<dbReference type="Proteomes" id="UP001209854">
    <property type="component" value="Unassembled WGS sequence"/>
</dbReference>
<comment type="caution">
    <text evidence="4">The sequence shown here is derived from an EMBL/GenBank/DDBJ whole genome shotgun (WGS) entry which is preliminary data.</text>
</comment>
<sequence>MLPVNGSNFATIFPGLKNDSIDSELMTAIKEGNTKKAERLIKHGANVNYDNNGYDHSPLRTAVDKGDLLMAELLIEHGANVN</sequence>
<dbReference type="SUPFAM" id="SSF48403">
    <property type="entry name" value="Ankyrin repeat"/>
    <property type="match status" value="1"/>
</dbReference>
<dbReference type="PROSITE" id="PS50088">
    <property type="entry name" value="ANK_REPEAT"/>
    <property type="match status" value="2"/>
</dbReference>
<proteinExistence type="predicted"/>
<organism evidence="4 5">
    <name type="scientific">Endozoicomonas gorgoniicola</name>
    <dbReference type="NCBI Taxonomy" id="1234144"/>
    <lineage>
        <taxon>Bacteria</taxon>
        <taxon>Pseudomonadati</taxon>
        <taxon>Pseudomonadota</taxon>
        <taxon>Gammaproteobacteria</taxon>
        <taxon>Oceanospirillales</taxon>
        <taxon>Endozoicomonadaceae</taxon>
        <taxon>Endozoicomonas</taxon>
    </lineage>
</organism>
<dbReference type="InterPro" id="IPR002110">
    <property type="entry name" value="Ankyrin_rpt"/>
</dbReference>
<evidence type="ECO:0000313" key="5">
    <source>
        <dbReference type="Proteomes" id="UP001209854"/>
    </source>
</evidence>
<name>A0ABT3MYH9_9GAMM</name>
<dbReference type="Pfam" id="PF12796">
    <property type="entry name" value="Ank_2"/>
    <property type="match status" value="1"/>
</dbReference>
<dbReference type="SMART" id="SM00248">
    <property type="entry name" value="ANK"/>
    <property type="match status" value="2"/>
</dbReference>
<dbReference type="EMBL" id="JAPFCC010000001">
    <property type="protein sequence ID" value="MCW7554054.1"/>
    <property type="molecule type" value="Genomic_DNA"/>
</dbReference>